<dbReference type="PANTHER" id="PTHR39210">
    <property type="entry name" value="HEPARIN-SULFATE LYASE"/>
    <property type="match status" value="1"/>
</dbReference>
<keyword evidence="2" id="KW-0732">Signal</keyword>
<keyword evidence="8" id="KW-1185">Reference proteome</keyword>
<evidence type="ECO:0000256" key="3">
    <source>
        <dbReference type="ARBA" id="ARBA00022764"/>
    </source>
</evidence>
<dbReference type="InterPro" id="IPR031680">
    <property type="entry name" value="Hepar_II_III_N"/>
</dbReference>
<dbReference type="KEGG" id="mri:Mal4_44270"/>
<feature type="domain" description="Heparinase II/III-like C-terminal" evidence="5">
    <location>
        <begin position="561"/>
        <end position="681"/>
    </location>
</feature>
<dbReference type="GO" id="GO:0016829">
    <property type="term" value="F:lyase activity"/>
    <property type="evidence" value="ECO:0007669"/>
    <property type="project" value="UniProtKB-KW"/>
</dbReference>
<feature type="domain" description="Heparin-sulfate lyase N-terminal" evidence="6">
    <location>
        <begin position="150"/>
        <end position="342"/>
    </location>
</feature>
<dbReference type="AlphaFoldDB" id="A0A517ZC46"/>
<evidence type="ECO:0000259" key="6">
    <source>
        <dbReference type="Pfam" id="PF16889"/>
    </source>
</evidence>
<organism evidence="7 8">
    <name type="scientific">Maioricimonas rarisocia</name>
    <dbReference type="NCBI Taxonomy" id="2528026"/>
    <lineage>
        <taxon>Bacteria</taxon>
        <taxon>Pseudomonadati</taxon>
        <taxon>Planctomycetota</taxon>
        <taxon>Planctomycetia</taxon>
        <taxon>Planctomycetales</taxon>
        <taxon>Planctomycetaceae</taxon>
        <taxon>Maioricimonas</taxon>
    </lineage>
</organism>
<evidence type="ECO:0000256" key="2">
    <source>
        <dbReference type="ARBA" id="ARBA00022729"/>
    </source>
</evidence>
<evidence type="ECO:0000259" key="5">
    <source>
        <dbReference type="Pfam" id="PF07940"/>
    </source>
</evidence>
<dbReference type="Proteomes" id="UP000320496">
    <property type="component" value="Chromosome"/>
</dbReference>
<proteinExistence type="predicted"/>
<dbReference type="SUPFAM" id="SSF48230">
    <property type="entry name" value="Chondroitin AC/alginate lyase"/>
    <property type="match status" value="1"/>
</dbReference>
<evidence type="ECO:0000256" key="1">
    <source>
        <dbReference type="ARBA" id="ARBA00004418"/>
    </source>
</evidence>
<dbReference type="PANTHER" id="PTHR39210:SF1">
    <property type="entry name" value="HEPARIN-SULFATE LYASE"/>
    <property type="match status" value="1"/>
</dbReference>
<dbReference type="Gene3D" id="2.70.98.70">
    <property type="match status" value="1"/>
</dbReference>
<sequence>MSRNPKNTIETKSSGTAPLLQRVWRRLKREVQHARERSRCQRRTTYPTDWNGRLLPGTLVPDAARSPDGVDRDQIISLAELYCGHRFDLLGSGWRSVGYKAGADDALAIDADGAWLAGRINRSNLAESQRIWRQVSPDYEPIDWQRDIKSGFRWSESMWQGDCPMGYVPGRDVKVPWELGRCQHFVTLAQAFALTCHVGYAEEFRNQVLDFLATNPPGYGVQWRCSMDVGIRIANWLTAWDMFRAFGHSFDAEFETLLARGAYAHAQHIVEHLEWTPETRGNHYLANVTGLLYATSCLSPSPEVDAWLAFAAAQFLSETDRQFLEDGGHFEASTSYHRLCSEMVVFGTAVLCSLSEEKRQSLVEVRRKLLPNGPAATVHPATDTASAEAIGETPVPASHFETIRRMIRFCEVVTKPDGRLHQIGDNDSGRFLKLDVAMTPMTVAEARERFENLSGFDELADDETYWWDDSLASGPLLGAGRALIEPEKPGSAFSWGAEFVRALLQRNEATSPIRCDSDRVQLEASSSRIRDHLERLAADSQLESVTGCIDLGSEVFASAPTLTRFPNFGLYVWRSPRLYFAVRCGQLSAGNTGGHAHCDQLAIEVQFEGRDILADPGSFLYTPDPEQRNRYRSVAVHTAPRAADGREPANLSSGLFRMLDTMEAECLYAGPDGFVGRHRGYGEWVYRVVELAGDRVLISDFGAPHLGLQPPPELHIDALPASLVLFSPGYGLQERGTARHDRISPSCRRRMQGRIVDAA</sequence>
<keyword evidence="3" id="KW-0574">Periplasm</keyword>
<reference evidence="7 8" key="1">
    <citation type="submission" date="2019-02" db="EMBL/GenBank/DDBJ databases">
        <title>Deep-cultivation of Planctomycetes and their phenomic and genomic characterization uncovers novel biology.</title>
        <authorList>
            <person name="Wiegand S."/>
            <person name="Jogler M."/>
            <person name="Boedeker C."/>
            <person name="Pinto D."/>
            <person name="Vollmers J."/>
            <person name="Rivas-Marin E."/>
            <person name="Kohn T."/>
            <person name="Peeters S.H."/>
            <person name="Heuer A."/>
            <person name="Rast P."/>
            <person name="Oberbeckmann S."/>
            <person name="Bunk B."/>
            <person name="Jeske O."/>
            <person name="Meyerdierks A."/>
            <person name="Storesund J.E."/>
            <person name="Kallscheuer N."/>
            <person name="Luecker S."/>
            <person name="Lage O.M."/>
            <person name="Pohl T."/>
            <person name="Merkel B.J."/>
            <person name="Hornburger P."/>
            <person name="Mueller R.-W."/>
            <person name="Bruemmer F."/>
            <person name="Labrenz M."/>
            <person name="Spormann A.M."/>
            <person name="Op den Camp H."/>
            <person name="Overmann J."/>
            <person name="Amann R."/>
            <person name="Jetten M.S.M."/>
            <person name="Mascher T."/>
            <person name="Medema M.H."/>
            <person name="Devos D.P."/>
            <person name="Kaster A.-K."/>
            <person name="Ovreas L."/>
            <person name="Rohde M."/>
            <person name="Galperin M.Y."/>
            <person name="Jogler C."/>
        </authorList>
    </citation>
    <scope>NUCLEOTIDE SEQUENCE [LARGE SCALE GENOMIC DNA]</scope>
    <source>
        <strain evidence="7 8">Mal4</strain>
    </source>
</reference>
<dbReference type="Gene3D" id="1.50.10.100">
    <property type="entry name" value="Chondroitin AC/alginate lyase"/>
    <property type="match status" value="1"/>
</dbReference>
<dbReference type="OrthoDB" id="9763014at2"/>
<comment type="subcellular location">
    <subcellularLocation>
        <location evidence="1">Periplasm</location>
    </subcellularLocation>
</comment>
<protein>
    <submittedName>
        <fullName evidence="7">Heparinase II/III-like protein</fullName>
    </submittedName>
</protein>
<name>A0A517ZC46_9PLAN</name>
<dbReference type="RefSeq" id="WP_145371195.1">
    <property type="nucleotide sequence ID" value="NZ_CP036275.1"/>
</dbReference>
<dbReference type="GO" id="GO:0042597">
    <property type="term" value="C:periplasmic space"/>
    <property type="evidence" value="ECO:0007669"/>
    <property type="project" value="UniProtKB-SubCell"/>
</dbReference>
<accession>A0A517ZC46</accession>
<dbReference type="InterPro" id="IPR008929">
    <property type="entry name" value="Chondroitin_lyas"/>
</dbReference>
<evidence type="ECO:0000313" key="8">
    <source>
        <dbReference type="Proteomes" id="UP000320496"/>
    </source>
</evidence>
<gene>
    <name evidence="7" type="ORF">Mal4_44270</name>
</gene>
<evidence type="ECO:0000313" key="7">
    <source>
        <dbReference type="EMBL" id="QDU40073.1"/>
    </source>
</evidence>
<keyword evidence="4" id="KW-0456">Lyase</keyword>
<dbReference type="InterPro" id="IPR012480">
    <property type="entry name" value="Hepar_II_III_C"/>
</dbReference>
<dbReference type="EMBL" id="CP036275">
    <property type="protein sequence ID" value="QDU40073.1"/>
    <property type="molecule type" value="Genomic_DNA"/>
</dbReference>
<dbReference type="Pfam" id="PF07940">
    <property type="entry name" value="Hepar_II_III_C"/>
    <property type="match status" value="1"/>
</dbReference>
<evidence type="ECO:0000256" key="4">
    <source>
        <dbReference type="ARBA" id="ARBA00023239"/>
    </source>
</evidence>
<dbReference type="Pfam" id="PF16889">
    <property type="entry name" value="Hepar_II_III_N"/>
    <property type="match status" value="1"/>
</dbReference>